<dbReference type="RefSeq" id="WP_349219858.1">
    <property type="nucleotide sequence ID" value="NZ_JBBMFD010000016.1"/>
</dbReference>
<evidence type="ECO:0000256" key="5">
    <source>
        <dbReference type="ARBA" id="ARBA00022723"/>
    </source>
</evidence>
<evidence type="ECO:0000256" key="10">
    <source>
        <dbReference type="ARBA" id="ARBA00023014"/>
    </source>
</evidence>
<feature type="binding site" evidence="11">
    <location>
        <begin position="51"/>
        <end position="54"/>
    </location>
    <ligand>
        <name>FAD</name>
        <dbReference type="ChEBI" id="CHEBI:57692"/>
    </ligand>
</feature>
<evidence type="ECO:0000313" key="13">
    <source>
        <dbReference type="EMBL" id="MEQ2441006.1"/>
    </source>
</evidence>
<sequence length="257" mass="27484">MKYLQEICPILSKKQLTKLAFDVTVSAPQMAALAKTGQFAQITCDGFFLRRPISICDFDKEKGTLRFVFEVRGEGTEWMSTVKEGETLDIVGPLGRGFEIVDREGRAVFVGGGIGTPPLLSGAKMYGKNATAILGFRTAKAVILTDDFAAAGAKVMLSTDDGTAGHCGLVCDLLLERLENGSCDVIYACGPKPMLKAVAAIAAERDIPCKVSLEERMACGVGACVGCAVKTRTPKGEERYAQVCKNGPVFDAKEVVW</sequence>
<comment type="similarity">
    <text evidence="1 11">Belongs to the PyrK family.</text>
</comment>
<evidence type="ECO:0000256" key="8">
    <source>
        <dbReference type="ARBA" id="ARBA00022982"/>
    </source>
</evidence>
<dbReference type="Gene3D" id="2.40.30.10">
    <property type="entry name" value="Translation factors"/>
    <property type="match status" value="1"/>
</dbReference>
<evidence type="ECO:0000256" key="1">
    <source>
        <dbReference type="ARBA" id="ARBA00006422"/>
    </source>
</evidence>
<keyword evidence="10 11" id="KW-0411">Iron-sulfur</keyword>
<dbReference type="InterPro" id="IPR023455">
    <property type="entry name" value="Dihydroorotate_DHASE_ETsu"/>
</dbReference>
<proteinExistence type="inferred from homology"/>
<dbReference type="SUPFAM" id="SSF63380">
    <property type="entry name" value="Riboflavin synthase domain-like"/>
    <property type="match status" value="1"/>
</dbReference>
<dbReference type="InterPro" id="IPR019480">
    <property type="entry name" value="Dihydroorotate_DH_Fe-S-bd"/>
</dbReference>
<evidence type="ECO:0000256" key="9">
    <source>
        <dbReference type="ARBA" id="ARBA00023004"/>
    </source>
</evidence>
<keyword evidence="3 11" id="KW-0285">Flavoprotein</keyword>
<accession>A0ABV1E110</accession>
<comment type="pathway">
    <text evidence="11">Pyrimidine metabolism; UMP biosynthesis via de novo pathway; orotate from (S)-dihydroorotate (NAD(+) route): step 1/1.</text>
</comment>
<feature type="binding site" evidence="11">
    <location>
        <position position="224"/>
    </location>
    <ligand>
        <name>[2Fe-2S] cluster</name>
        <dbReference type="ChEBI" id="CHEBI:190135"/>
    </ligand>
</feature>
<keyword evidence="8 11" id="KW-0249">Electron transport</keyword>
<keyword evidence="9 11" id="KW-0408">Iron</keyword>
<protein>
    <recommendedName>
        <fullName evidence="11">Dihydroorotate dehydrogenase B (NAD(+)), electron transfer subunit</fullName>
    </recommendedName>
    <alternativeName>
        <fullName evidence="11">Dihydroorotate oxidase B, electron transfer subunit</fullName>
    </alternativeName>
</protein>
<reference evidence="13 14" key="1">
    <citation type="submission" date="2024-03" db="EMBL/GenBank/DDBJ databases">
        <title>Human intestinal bacterial collection.</title>
        <authorList>
            <person name="Pauvert C."/>
            <person name="Hitch T.C.A."/>
            <person name="Clavel T."/>
        </authorList>
    </citation>
    <scope>NUCLEOTIDE SEQUENCE [LARGE SCALE GENOMIC DNA]</scope>
    <source>
        <strain evidence="13 14">CLA-JM-H44</strain>
    </source>
</reference>
<keyword evidence="4 11" id="KW-0001">2Fe-2S</keyword>
<evidence type="ECO:0000256" key="2">
    <source>
        <dbReference type="ARBA" id="ARBA00022448"/>
    </source>
</evidence>
<feature type="binding site" evidence="11">
    <location>
        <position position="227"/>
    </location>
    <ligand>
        <name>[2Fe-2S] cluster</name>
        <dbReference type="ChEBI" id="CHEBI:190135"/>
    </ligand>
</feature>
<comment type="subunit">
    <text evidence="11">Heterotetramer of 2 PyrK and 2 PyrD type B subunits.</text>
</comment>
<evidence type="ECO:0000259" key="12">
    <source>
        <dbReference type="PROSITE" id="PS51384"/>
    </source>
</evidence>
<evidence type="ECO:0000256" key="6">
    <source>
        <dbReference type="ARBA" id="ARBA00022827"/>
    </source>
</evidence>
<dbReference type="Proteomes" id="UP001489509">
    <property type="component" value="Unassembled WGS sequence"/>
</dbReference>
<dbReference type="InterPro" id="IPR050353">
    <property type="entry name" value="PyrK_electron_transfer"/>
</dbReference>
<comment type="cofactor">
    <cofactor evidence="11">
        <name>FAD</name>
        <dbReference type="ChEBI" id="CHEBI:57692"/>
    </cofactor>
    <text evidence="11">Binds 1 FAD per subunit.</text>
</comment>
<dbReference type="PANTHER" id="PTHR43513">
    <property type="entry name" value="DIHYDROOROTATE DEHYDROGENASE B (NAD(+)), ELECTRON TRANSFER SUBUNIT"/>
    <property type="match status" value="1"/>
</dbReference>
<keyword evidence="7 11" id="KW-0665">Pyrimidine biosynthesis</keyword>
<dbReference type="Gene3D" id="2.10.240.10">
    <property type="entry name" value="Dihydroorotate dehydrogenase, electron transfer subunit"/>
    <property type="match status" value="1"/>
</dbReference>
<comment type="caution">
    <text evidence="13">The sequence shown here is derived from an EMBL/GenBank/DDBJ whole genome shotgun (WGS) entry which is preliminary data.</text>
</comment>
<keyword evidence="6 11" id="KW-0274">FAD</keyword>
<dbReference type="EMBL" id="JBBMFD010000016">
    <property type="protein sequence ID" value="MEQ2441006.1"/>
    <property type="molecule type" value="Genomic_DNA"/>
</dbReference>
<organism evidence="13 14">
    <name type="scientific">Solibaculum intestinale</name>
    <dbReference type="NCBI Taxonomy" id="3133165"/>
    <lineage>
        <taxon>Bacteria</taxon>
        <taxon>Bacillati</taxon>
        <taxon>Bacillota</taxon>
        <taxon>Clostridia</taxon>
        <taxon>Eubacteriales</taxon>
        <taxon>Oscillospiraceae</taxon>
        <taxon>Solibaculum</taxon>
    </lineage>
</organism>
<evidence type="ECO:0000256" key="7">
    <source>
        <dbReference type="ARBA" id="ARBA00022975"/>
    </source>
</evidence>
<dbReference type="Pfam" id="PF10418">
    <property type="entry name" value="DHODB_Fe-S_bind"/>
    <property type="match status" value="1"/>
</dbReference>
<evidence type="ECO:0000256" key="4">
    <source>
        <dbReference type="ARBA" id="ARBA00022714"/>
    </source>
</evidence>
<comment type="caution">
    <text evidence="11">Lacks conserved residue(s) required for the propagation of feature annotation.</text>
</comment>
<dbReference type="InterPro" id="IPR017938">
    <property type="entry name" value="Riboflavin_synthase-like_b-brl"/>
</dbReference>
<dbReference type="InterPro" id="IPR012165">
    <property type="entry name" value="Cyt_c3_hydrogenase_gsu"/>
</dbReference>
<dbReference type="InterPro" id="IPR039261">
    <property type="entry name" value="FNR_nucleotide-bd"/>
</dbReference>
<comment type="function">
    <text evidence="11">Responsible for channeling the electrons from the oxidation of dihydroorotate from the FMN redox center in the PyrD type B subunit to the ultimate electron acceptor NAD(+).</text>
</comment>
<dbReference type="PANTHER" id="PTHR43513:SF3">
    <property type="entry name" value="DIHYDROOROTATE DEHYDROGENASE B (NAD(+)), ELECTRON TRANSFER SUBUNIT-RELATED"/>
    <property type="match status" value="1"/>
</dbReference>
<dbReference type="PROSITE" id="PS51384">
    <property type="entry name" value="FAD_FR"/>
    <property type="match status" value="1"/>
</dbReference>
<gene>
    <name evidence="11" type="primary">pyrK</name>
    <name evidence="13" type="ORF">WMO26_09230</name>
</gene>
<feature type="binding site" evidence="11">
    <location>
        <position position="244"/>
    </location>
    <ligand>
        <name>[2Fe-2S] cluster</name>
        <dbReference type="ChEBI" id="CHEBI:190135"/>
    </ligand>
</feature>
<name>A0ABV1E110_9FIRM</name>
<keyword evidence="5 11" id="KW-0479">Metal-binding</keyword>
<dbReference type="InterPro" id="IPR037117">
    <property type="entry name" value="Dihydroorotate_DH_ele_sf"/>
</dbReference>
<evidence type="ECO:0000256" key="3">
    <source>
        <dbReference type="ARBA" id="ARBA00022630"/>
    </source>
</evidence>
<dbReference type="PIRSF" id="PIRSF006816">
    <property type="entry name" value="Cyc3_hyd_g"/>
    <property type="match status" value="1"/>
</dbReference>
<feature type="domain" description="FAD-binding FR-type" evidence="12">
    <location>
        <begin position="3"/>
        <end position="100"/>
    </location>
</feature>
<feature type="binding site" evidence="11">
    <location>
        <position position="219"/>
    </location>
    <ligand>
        <name>[2Fe-2S] cluster</name>
        <dbReference type="ChEBI" id="CHEBI:190135"/>
    </ligand>
</feature>
<comment type="cofactor">
    <cofactor evidence="11">
        <name>[2Fe-2S] cluster</name>
        <dbReference type="ChEBI" id="CHEBI:190135"/>
    </cofactor>
    <text evidence="11">Binds 1 [2Fe-2S] cluster per subunit.</text>
</comment>
<evidence type="ECO:0000256" key="11">
    <source>
        <dbReference type="HAMAP-Rule" id="MF_01211"/>
    </source>
</evidence>
<dbReference type="Gene3D" id="3.40.50.80">
    <property type="entry name" value="Nucleotide-binding domain of ferredoxin-NADP reductase (FNR) module"/>
    <property type="match status" value="1"/>
</dbReference>
<dbReference type="HAMAP" id="MF_01211">
    <property type="entry name" value="DHODB_Fe_S_bind"/>
    <property type="match status" value="1"/>
</dbReference>
<dbReference type="CDD" id="cd06218">
    <property type="entry name" value="DHOD_e_trans"/>
    <property type="match status" value="1"/>
</dbReference>
<dbReference type="SUPFAM" id="SSF52343">
    <property type="entry name" value="Ferredoxin reductase-like, C-terminal NADP-linked domain"/>
    <property type="match status" value="1"/>
</dbReference>
<evidence type="ECO:0000313" key="14">
    <source>
        <dbReference type="Proteomes" id="UP001489509"/>
    </source>
</evidence>
<keyword evidence="14" id="KW-1185">Reference proteome</keyword>
<keyword evidence="2 11" id="KW-0813">Transport</keyword>
<dbReference type="InterPro" id="IPR017927">
    <property type="entry name" value="FAD-bd_FR_type"/>
</dbReference>
<feature type="binding site" evidence="11">
    <location>
        <begin position="75"/>
        <end position="76"/>
    </location>
    <ligand>
        <name>FAD</name>
        <dbReference type="ChEBI" id="CHEBI:57692"/>
    </ligand>
</feature>